<sequence>MWYIGQGTEGEETKFVWGNRINAALIWFFWRVPYAHVYCSFGHLPSAWRGVNSDPTPLLTRNPPSGNTWTGVFKERSKQTTWVEINRRLFIRIQQAHPFVSDLFMLRVIRPCAVNFVVSSLLNVRNTDRTRHKLS</sequence>
<protein>
    <submittedName>
        <fullName evidence="1">Uncharacterized protein</fullName>
    </submittedName>
</protein>
<evidence type="ECO:0000313" key="1">
    <source>
        <dbReference type="EMBL" id="KAK3797593.1"/>
    </source>
</evidence>
<dbReference type="EMBL" id="JAWDGP010000750">
    <property type="protein sequence ID" value="KAK3797593.1"/>
    <property type="molecule type" value="Genomic_DNA"/>
</dbReference>
<proteinExistence type="predicted"/>
<gene>
    <name evidence="1" type="ORF">RRG08_054621</name>
</gene>
<dbReference type="AlphaFoldDB" id="A0AAE1E995"/>
<reference evidence="1" key="1">
    <citation type="journal article" date="2023" name="G3 (Bethesda)">
        <title>A reference genome for the long-term kleptoplast-retaining sea slug Elysia crispata morphotype clarki.</title>
        <authorList>
            <person name="Eastman K.E."/>
            <person name="Pendleton A.L."/>
            <person name="Shaikh M.A."/>
            <person name="Suttiyut T."/>
            <person name="Ogas R."/>
            <person name="Tomko P."/>
            <person name="Gavelis G."/>
            <person name="Widhalm J.R."/>
            <person name="Wisecaver J.H."/>
        </authorList>
    </citation>
    <scope>NUCLEOTIDE SEQUENCE</scope>
    <source>
        <strain evidence="1">ECLA1</strain>
    </source>
</reference>
<comment type="caution">
    <text evidence="1">The sequence shown here is derived from an EMBL/GenBank/DDBJ whole genome shotgun (WGS) entry which is preliminary data.</text>
</comment>
<organism evidence="1 2">
    <name type="scientific">Elysia crispata</name>
    <name type="common">lettuce slug</name>
    <dbReference type="NCBI Taxonomy" id="231223"/>
    <lineage>
        <taxon>Eukaryota</taxon>
        <taxon>Metazoa</taxon>
        <taxon>Spiralia</taxon>
        <taxon>Lophotrochozoa</taxon>
        <taxon>Mollusca</taxon>
        <taxon>Gastropoda</taxon>
        <taxon>Heterobranchia</taxon>
        <taxon>Euthyneura</taxon>
        <taxon>Panpulmonata</taxon>
        <taxon>Sacoglossa</taxon>
        <taxon>Placobranchoidea</taxon>
        <taxon>Plakobranchidae</taxon>
        <taxon>Elysia</taxon>
    </lineage>
</organism>
<name>A0AAE1E995_9GAST</name>
<accession>A0AAE1E995</accession>
<evidence type="ECO:0000313" key="2">
    <source>
        <dbReference type="Proteomes" id="UP001283361"/>
    </source>
</evidence>
<keyword evidence="2" id="KW-1185">Reference proteome</keyword>
<dbReference type="Proteomes" id="UP001283361">
    <property type="component" value="Unassembled WGS sequence"/>
</dbReference>